<dbReference type="Proteomes" id="UP000046155">
    <property type="component" value="Unassembled WGS sequence"/>
</dbReference>
<dbReference type="Gene3D" id="1.20.120.330">
    <property type="entry name" value="Nucleotidyltransferases domain 2"/>
    <property type="match status" value="1"/>
</dbReference>
<dbReference type="InterPro" id="IPR010235">
    <property type="entry name" value="HepT"/>
</dbReference>
<dbReference type="EMBL" id="CDRZ01000240">
    <property type="protein sequence ID" value="CEO89278.1"/>
    <property type="molecule type" value="Genomic_DNA"/>
</dbReference>
<organism evidence="1 2">
    <name type="scientific">Syntrophaceticus schinkii</name>
    <dbReference type="NCBI Taxonomy" id="499207"/>
    <lineage>
        <taxon>Bacteria</taxon>
        <taxon>Bacillati</taxon>
        <taxon>Bacillota</taxon>
        <taxon>Clostridia</taxon>
        <taxon>Thermoanaerobacterales</taxon>
        <taxon>Thermoanaerobacterales Family III. Incertae Sedis</taxon>
        <taxon>Syntrophaceticus</taxon>
    </lineage>
</organism>
<evidence type="ECO:0000313" key="2">
    <source>
        <dbReference type="Proteomes" id="UP000046155"/>
    </source>
</evidence>
<dbReference type="NCBIfam" id="TIGR01987">
    <property type="entry name" value="HI0074"/>
    <property type="match status" value="1"/>
</dbReference>
<sequence length="132" mass="15582">MNTERLREKKEVYRSAVLRLKEALDEDISNPLLYDGVIQRFEFTYELAWKLMKAYLEYEGIAEVNSPRGAFKEAYKAGLIFEGDIWIDMIGDRNLAAHTYNEEMAKAIYNRIKDQYFERFVTFGARMAEVMK</sequence>
<dbReference type="AlphaFoldDB" id="A0A0B7MM48"/>
<evidence type="ECO:0000313" key="1">
    <source>
        <dbReference type="EMBL" id="CEO89278.1"/>
    </source>
</evidence>
<proteinExistence type="predicted"/>
<reference evidence="2" key="1">
    <citation type="submission" date="2015-01" db="EMBL/GenBank/DDBJ databases">
        <authorList>
            <person name="Manzoor Shahid"/>
            <person name="Zubair Saima"/>
        </authorList>
    </citation>
    <scope>NUCLEOTIDE SEQUENCE [LARGE SCALE GENOMIC DNA]</scope>
    <source>
        <strain evidence="2">Sp3</strain>
    </source>
</reference>
<dbReference type="OrthoDB" id="9810452at2"/>
<accession>A0A0B7MM48</accession>
<name>A0A0B7MM48_9FIRM</name>
<dbReference type="Pfam" id="PF08780">
    <property type="entry name" value="NTase_sub_bind"/>
    <property type="match status" value="1"/>
</dbReference>
<dbReference type="RefSeq" id="WP_044665257.1">
    <property type="nucleotide sequence ID" value="NZ_CDRZ01000240.1"/>
</dbReference>
<protein>
    <recommendedName>
        <fullName evidence="3">Nucleotidyltransferase substrate binding protein, HI0074 family</fullName>
    </recommendedName>
</protein>
<gene>
    <name evidence="1" type="ORF">SSCH_430018</name>
</gene>
<keyword evidence="2" id="KW-1185">Reference proteome</keyword>
<evidence type="ECO:0008006" key="3">
    <source>
        <dbReference type="Google" id="ProtNLM"/>
    </source>
</evidence>
<dbReference type="SUPFAM" id="SSF81593">
    <property type="entry name" value="Nucleotidyltransferase substrate binding subunit/domain"/>
    <property type="match status" value="1"/>
</dbReference>